<dbReference type="RefSeq" id="WP_200985030.1">
    <property type="nucleotide sequence ID" value="NZ_MK318968.1"/>
</dbReference>
<evidence type="ECO:0000259" key="1">
    <source>
        <dbReference type="Pfam" id="PF12957"/>
    </source>
</evidence>
<name>A0A7S4ZSC1_RHIRH</name>
<accession>A0A7S4ZSC1</accession>
<reference evidence="2" key="1">
    <citation type="submission" date="2018-12" db="EMBL/GenBank/DDBJ databases">
        <title>Three Rhizobium rhizogenes strains isolated from the same crown gall tumor carry diverse plasmids.</title>
        <authorList>
            <person name="Pulawska J."/>
            <person name="Kuzmanovic N."/>
        </authorList>
    </citation>
    <scope>NUCLEOTIDE SEQUENCE</scope>
    <source>
        <strain evidence="2">C5.7</strain>
        <plasmid evidence="2">pC5.7b</plasmid>
    </source>
</reference>
<proteinExistence type="predicted"/>
<dbReference type="AlphaFoldDB" id="A0A7S4ZSC1"/>
<organism evidence="2">
    <name type="scientific">Rhizobium rhizogenes</name>
    <name type="common">Agrobacterium rhizogenes</name>
    <dbReference type="NCBI Taxonomy" id="359"/>
    <lineage>
        <taxon>Bacteria</taxon>
        <taxon>Pseudomonadati</taxon>
        <taxon>Pseudomonadota</taxon>
        <taxon>Alphaproteobacteria</taxon>
        <taxon>Hyphomicrobiales</taxon>
        <taxon>Rhizobiaceae</taxon>
        <taxon>Rhizobium/Agrobacterium group</taxon>
        <taxon>Rhizobium</taxon>
    </lineage>
</organism>
<dbReference type="InterPro" id="IPR024559">
    <property type="entry name" value="DUF3846"/>
</dbReference>
<sequence>MSEIKSHLLNAAAGTIRTVTLPANDQLKHVYELIGCSTVDVVRIDDSHVVYVDENGLVDGLSCVTDLKGHPSPLAGNLLIVGDHENGETTSVSASIEDVAAWFTIVRPVFVPVFETLSGPDIFGTRVIRLDVRIERSTPNIIDQPPDDHSGSPL</sequence>
<gene>
    <name evidence="2" type="ORF">pC5.7b_360</name>
</gene>
<feature type="domain" description="DUF3846" evidence="1">
    <location>
        <begin position="15"/>
        <end position="101"/>
    </location>
</feature>
<keyword evidence="2" id="KW-0614">Plasmid</keyword>
<dbReference type="Pfam" id="PF12957">
    <property type="entry name" value="DUF3846"/>
    <property type="match status" value="1"/>
</dbReference>
<evidence type="ECO:0000313" key="2">
    <source>
        <dbReference type="EMBL" id="QCL09227.1"/>
    </source>
</evidence>
<dbReference type="EMBL" id="MK318968">
    <property type="protein sequence ID" value="QCL09227.1"/>
    <property type="molecule type" value="Genomic_DNA"/>
</dbReference>
<geneLocation type="plasmid" evidence="2">
    <name>pC5.7b</name>
</geneLocation>
<protein>
    <recommendedName>
        <fullName evidence="1">DUF3846 domain-containing protein</fullName>
    </recommendedName>
</protein>